<reference evidence="3" key="1">
    <citation type="journal article" date="2020" name="Stud. Mycol.">
        <title>101 Dothideomycetes genomes: a test case for predicting lifestyles and emergence of pathogens.</title>
        <authorList>
            <person name="Haridas S."/>
            <person name="Albert R."/>
            <person name="Binder M."/>
            <person name="Bloem J."/>
            <person name="Labutti K."/>
            <person name="Salamov A."/>
            <person name="Andreopoulos B."/>
            <person name="Baker S."/>
            <person name="Barry K."/>
            <person name="Bills G."/>
            <person name="Bluhm B."/>
            <person name="Cannon C."/>
            <person name="Castanera R."/>
            <person name="Culley D."/>
            <person name="Daum C."/>
            <person name="Ezra D."/>
            <person name="Gonzalez J."/>
            <person name="Henrissat B."/>
            <person name="Kuo A."/>
            <person name="Liang C."/>
            <person name="Lipzen A."/>
            <person name="Lutzoni F."/>
            <person name="Magnuson J."/>
            <person name="Mondo S."/>
            <person name="Nolan M."/>
            <person name="Ohm R."/>
            <person name="Pangilinan J."/>
            <person name="Park H.-J."/>
            <person name="Ramirez L."/>
            <person name="Alfaro M."/>
            <person name="Sun H."/>
            <person name="Tritt A."/>
            <person name="Yoshinaga Y."/>
            <person name="Zwiers L.-H."/>
            <person name="Turgeon B."/>
            <person name="Goodwin S."/>
            <person name="Spatafora J."/>
            <person name="Crous P."/>
            <person name="Grigoriev I."/>
        </authorList>
    </citation>
    <scope>NUCLEOTIDE SEQUENCE</scope>
    <source>
        <strain evidence="3">CBS 627.86</strain>
    </source>
</reference>
<dbReference type="SUPFAM" id="SSF53474">
    <property type="entry name" value="alpha/beta-Hydrolases"/>
    <property type="match status" value="1"/>
</dbReference>
<dbReference type="GO" id="GO:0008474">
    <property type="term" value="F:palmitoyl-(protein) hydrolase activity"/>
    <property type="evidence" value="ECO:0007669"/>
    <property type="project" value="TreeGrafter"/>
</dbReference>
<evidence type="ECO:0000259" key="2">
    <source>
        <dbReference type="Pfam" id="PF02230"/>
    </source>
</evidence>
<gene>
    <name evidence="3" type="ORF">BDV96DRAFT_472874</name>
</gene>
<dbReference type="InterPro" id="IPR003140">
    <property type="entry name" value="PLipase/COase/thioEstase"/>
</dbReference>
<feature type="non-terminal residue" evidence="3">
    <location>
        <position position="1"/>
    </location>
</feature>
<dbReference type="AlphaFoldDB" id="A0A6A5YQ55"/>
<dbReference type="PANTHER" id="PTHR10655:SF63">
    <property type="entry name" value="PHOSPHOLIPASE_CARBOXYLESTERASE_THIOESTERASE DOMAIN-CONTAINING PROTEIN"/>
    <property type="match status" value="1"/>
</dbReference>
<dbReference type="Proteomes" id="UP000799770">
    <property type="component" value="Unassembled WGS sequence"/>
</dbReference>
<dbReference type="EMBL" id="ML977345">
    <property type="protein sequence ID" value="KAF2108834.1"/>
    <property type="molecule type" value="Genomic_DNA"/>
</dbReference>
<protein>
    <submittedName>
        <fullName evidence="3">Phospholipase/carboxylesterase/thioesterase</fullName>
    </submittedName>
</protein>
<accession>A0A6A5YQ55</accession>
<proteinExistence type="inferred from homology"/>
<sequence length="177" mass="19490">IFPTVKWVFACAAERWAGTEQEIMCQWFDMASVCRPNERMDVQAEGLKESVKEIVRMLREEAETVGRENVLLAGISQGDAVAVCALLCGGWELGGFIGISTWLPHQDHGNIENLEITLETPVLVTHSEDDEVVPIENGVGLSEGLIGLGMEVEFKCYGDGGHWVDEPEGIDDIVKFI</sequence>
<keyword evidence="4" id="KW-1185">Reference proteome</keyword>
<evidence type="ECO:0000313" key="4">
    <source>
        <dbReference type="Proteomes" id="UP000799770"/>
    </source>
</evidence>
<dbReference type="Pfam" id="PF02230">
    <property type="entry name" value="Abhydrolase_2"/>
    <property type="match status" value="1"/>
</dbReference>
<dbReference type="OrthoDB" id="2418081at2759"/>
<feature type="non-terminal residue" evidence="3">
    <location>
        <position position="177"/>
    </location>
</feature>
<dbReference type="GO" id="GO:0052689">
    <property type="term" value="F:carboxylic ester hydrolase activity"/>
    <property type="evidence" value="ECO:0007669"/>
    <property type="project" value="TreeGrafter"/>
</dbReference>
<name>A0A6A5YQ55_9PLEO</name>
<comment type="similarity">
    <text evidence="1">Belongs to the AB hydrolase superfamily. AB hydrolase 2 family.</text>
</comment>
<organism evidence="3 4">
    <name type="scientific">Lophiotrema nucula</name>
    <dbReference type="NCBI Taxonomy" id="690887"/>
    <lineage>
        <taxon>Eukaryota</taxon>
        <taxon>Fungi</taxon>
        <taxon>Dikarya</taxon>
        <taxon>Ascomycota</taxon>
        <taxon>Pezizomycotina</taxon>
        <taxon>Dothideomycetes</taxon>
        <taxon>Pleosporomycetidae</taxon>
        <taxon>Pleosporales</taxon>
        <taxon>Lophiotremataceae</taxon>
        <taxon>Lophiotrema</taxon>
    </lineage>
</organism>
<feature type="domain" description="Phospholipase/carboxylesterase/thioesterase" evidence="2">
    <location>
        <begin position="2"/>
        <end position="177"/>
    </location>
</feature>
<evidence type="ECO:0000313" key="3">
    <source>
        <dbReference type="EMBL" id="KAF2108834.1"/>
    </source>
</evidence>
<dbReference type="GO" id="GO:0005737">
    <property type="term" value="C:cytoplasm"/>
    <property type="evidence" value="ECO:0007669"/>
    <property type="project" value="TreeGrafter"/>
</dbReference>
<dbReference type="InterPro" id="IPR050565">
    <property type="entry name" value="LYPA1-2/EST-like"/>
</dbReference>
<dbReference type="Gene3D" id="3.40.50.1820">
    <property type="entry name" value="alpha/beta hydrolase"/>
    <property type="match status" value="1"/>
</dbReference>
<evidence type="ECO:0000256" key="1">
    <source>
        <dbReference type="ARBA" id="ARBA00006499"/>
    </source>
</evidence>
<dbReference type="InterPro" id="IPR029058">
    <property type="entry name" value="AB_hydrolase_fold"/>
</dbReference>
<dbReference type="PANTHER" id="PTHR10655">
    <property type="entry name" value="LYSOPHOSPHOLIPASE-RELATED"/>
    <property type="match status" value="1"/>
</dbReference>